<proteinExistence type="inferred from homology"/>
<dbReference type="PANTHER" id="PTHR24057:SF0">
    <property type="entry name" value="PROTEIN KINASE SHAGGY-RELATED"/>
    <property type="match status" value="1"/>
</dbReference>
<comment type="similarity">
    <text evidence="1">Belongs to the protein kinase superfamily. CMGC Ser/Thr protein kinase family. GSK-3 subfamily.</text>
</comment>
<dbReference type="EMBL" id="JAPFFF010000001">
    <property type="protein sequence ID" value="KAK8900081.1"/>
    <property type="molecule type" value="Genomic_DNA"/>
</dbReference>
<keyword evidence="4 7" id="KW-0547">Nucleotide-binding</keyword>
<dbReference type="Gene3D" id="1.10.510.10">
    <property type="entry name" value="Transferase(Phosphotransferase) domain 1"/>
    <property type="match status" value="1"/>
</dbReference>
<dbReference type="InterPro" id="IPR011009">
    <property type="entry name" value="Kinase-like_dom_sf"/>
</dbReference>
<feature type="domain" description="Protein kinase" evidence="9">
    <location>
        <begin position="44"/>
        <end position="328"/>
    </location>
</feature>
<dbReference type="SMART" id="SM00220">
    <property type="entry name" value="S_TKc"/>
    <property type="match status" value="1"/>
</dbReference>
<dbReference type="CDD" id="cd14137">
    <property type="entry name" value="STKc_GSK3"/>
    <property type="match status" value="1"/>
</dbReference>
<evidence type="ECO:0000256" key="1">
    <source>
        <dbReference type="ARBA" id="ARBA00005527"/>
    </source>
</evidence>
<sequence>MTLKSSNPFLNIKLVSSITLSTNFKKLHASQIAQKTINNPTNQYRTIKVIGQGCFGVVYAASTCEGETVAIKKVLQDPRYLNRELEIMQQLNNEYCVNLRNYFVTPGRNSKETYLNLVMDYLPISLHQFDMNYRRDRKYPPILYVKLFSFEMFSGLNYLHSLGITHRDLKPHNILCDPASGALKICDFGTAKKIRPGEKSTTYISPRFYRAPELIFEYTQYSTPIDIWSAGCIIAEMLMAGMPLFQGQSSYSQLEEICKIIGSPTENDMQSFRHSHKIPAPTISMQAPLDQVLPKQTPPEFIDLLSKIFVFNPSKRLTAFECMQHPVFDCLFNSNLLMPDKRPFPVLNRNPQY</sequence>
<reference evidence="10 11" key="1">
    <citation type="submission" date="2024-04" db="EMBL/GenBank/DDBJ databases">
        <title>Tritrichomonas musculus Genome.</title>
        <authorList>
            <person name="Alves-Ferreira E."/>
            <person name="Grigg M."/>
            <person name="Lorenzi H."/>
            <person name="Galac M."/>
        </authorList>
    </citation>
    <scope>NUCLEOTIDE SEQUENCE [LARGE SCALE GENOMIC DNA]</scope>
    <source>
        <strain evidence="10 11">EAF2021</strain>
    </source>
</reference>
<keyword evidence="5" id="KW-0418">Kinase</keyword>
<evidence type="ECO:0000256" key="3">
    <source>
        <dbReference type="ARBA" id="ARBA00022679"/>
    </source>
</evidence>
<dbReference type="Pfam" id="PF00069">
    <property type="entry name" value="Pkinase"/>
    <property type="match status" value="1"/>
</dbReference>
<dbReference type="Gene3D" id="3.30.200.20">
    <property type="entry name" value="Phosphorylase Kinase, domain 1"/>
    <property type="match status" value="1"/>
</dbReference>
<feature type="binding site" evidence="7">
    <location>
        <position position="73"/>
    </location>
    <ligand>
        <name>ATP</name>
        <dbReference type="ChEBI" id="CHEBI:30616"/>
    </ligand>
</feature>
<dbReference type="PROSITE" id="PS00108">
    <property type="entry name" value="PROTEIN_KINASE_ST"/>
    <property type="match status" value="1"/>
</dbReference>
<accession>A0ABR2LAR2</accession>
<keyword evidence="6 7" id="KW-0067">ATP-binding</keyword>
<keyword evidence="2 8" id="KW-0723">Serine/threonine-protein kinase</keyword>
<evidence type="ECO:0000256" key="6">
    <source>
        <dbReference type="ARBA" id="ARBA00022840"/>
    </source>
</evidence>
<organism evidence="10 11">
    <name type="scientific">Tritrichomonas musculus</name>
    <dbReference type="NCBI Taxonomy" id="1915356"/>
    <lineage>
        <taxon>Eukaryota</taxon>
        <taxon>Metamonada</taxon>
        <taxon>Parabasalia</taxon>
        <taxon>Tritrichomonadida</taxon>
        <taxon>Tritrichomonadidae</taxon>
        <taxon>Tritrichomonas</taxon>
    </lineage>
</organism>
<dbReference type="PROSITE" id="PS50011">
    <property type="entry name" value="PROTEIN_KINASE_DOM"/>
    <property type="match status" value="1"/>
</dbReference>
<evidence type="ECO:0000313" key="10">
    <source>
        <dbReference type="EMBL" id="KAK8900081.1"/>
    </source>
</evidence>
<evidence type="ECO:0000256" key="8">
    <source>
        <dbReference type="RuleBase" id="RU000304"/>
    </source>
</evidence>
<evidence type="ECO:0000256" key="2">
    <source>
        <dbReference type="ARBA" id="ARBA00022527"/>
    </source>
</evidence>
<comment type="caution">
    <text evidence="10">The sequence shown here is derived from an EMBL/GenBank/DDBJ whole genome shotgun (WGS) entry which is preliminary data.</text>
</comment>
<evidence type="ECO:0000256" key="4">
    <source>
        <dbReference type="ARBA" id="ARBA00022741"/>
    </source>
</evidence>
<evidence type="ECO:0000256" key="5">
    <source>
        <dbReference type="ARBA" id="ARBA00022777"/>
    </source>
</evidence>
<dbReference type="InterPro" id="IPR039192">
    <property type="entry name" value="STKc_GSK3"/>
</dbReference>
<dbReference type="SUPFAM" id="SSF56112">
    <property type="entry name" value="Protein kinase-like (PK-like)"/>
    <property type="match status" value="1"/>
</dbReference>
<evidence type="ECO:0000256" key="7">
    <source>
        <dbReference type="PROSITE-ProRule" id="PRU10141"/>
    </source>
</evidence>
<evidence type="ECO:0000259" key="9">
    <source>
        <dbReference type="PROSITE" id="PS50011"/>
    </source>
</evidence>
<keyword evidence="11" id="KW-1185">Reference proteome</keyword>
<protein>
    <recommendedName>
        <fullName evidence="9">Protein kinase domain-containing protein</fullName>
    </recommendedName>
</protein>
<name>A0ABR2LAR2_9EUKA</name>
<dbReference type="PROSITE" id="PS00107">
    <property type="entry name" value="PROTEIN_KINASE_ATP"/>
    <property type="match status" value="1"/>
</dbReference>
<dbReference type="InterPro" id="IPR000719">
    <property type="entry name" value="Prot_kinase_dom"/>
</dbReference>
<dbReference type="InterPro" id="IPR050591">
    <property type="entry name" value="GSK-3"/>
</dbReference>
<dbReference type="InterPro" id="IPR017441">
    <property type="entry name" value="Protein_kinase_ATP_BS"/>
</dbReference>
<gene>
    <name evidence="10" type="ORF">M9Y10_002404</name>
</gene>
<dbReference type="Proteomes" id="UP001470230">
    <property type="component" value="Unassembled WGS sequence"/>
</dbReference>
<keyword evidence="3" id="KW-0808">Transferase</keyword>
<evidence type="ECO:0000313" key="11">
    <source>
        <dbReference type="Proteomes" id="UP001470230"/>
    </source>
</evidence>
<dbReference type="PANTHER" id="PTHR24057">
    <property type="entry name" value="GLYCOGEN SYNTHASE KINASE-3 ALPHA"/>
    <property type="match status" value="1"/>
</dbReference>
<dbReference type="InterPro" id="IPR008271">
    <property type="entry name" value="Ser/Thr_kinase_AS"/>
</dbReference>